<keyword evidence="1" id="KW-0808">Transferase</keyword>
<dbReference type="Proteomes" id="UP000256486">
    <property type="component" value="Unassembled WGS sequence"/>
</dbReference>
<dbReference type="EMBL" id="NBWZ01000001">
    <property type="protein sequence ID" value="RFA08440.1"/>
    <property type="molecule type" value="Genomic_DNA"/>
</dbReference>
<gene>
    <name evidence="3" type="ORF">B7R54_03780</name>
</gene>
<evidence type="ECO:0000313" key="3">
    <source>
        <dbReference type="EMBL" id="RFA08440.1"/>
    </source>
</evidence>
<dbReference type="GO" id="GO:0009103">
    <property type="term" value="P:lipopolysaccharide biosynthetic process"/>
    <property type="evidence" value="ECO:0007669"/>
    <property type="project" value="TreeGrafter"/>
</dbReference>
<dbReference type="SUPFAM" id="SSF53756">
    <property type="entry name" value="UDP-Glycosyltransferase/glycogen phosphorylase"/>
    <property type="match status" value="1"/>
</dbReference>
<proteinExistence type="predicted"/>
<name>A0A3E0VGE5_9MICO</name>
<evidence type="ECO:0000256" key="1">
    <source>
        <dbReference type="ARBA" id="ARBA00022679"/>
    </source>
</evidence>
<evidence type="ECO:0000313" key="4">
    <source>
        <dbReference type="Proteomes" id="UP000256486"/>
    </source>
</evidence>
<comment type="caution">
    <text evidence="3">The sequence shown here is derived from an EMBL/GenBank/DDBJ whole genome shotgun (WGS) entry which is preliminary data.</text>
</comment>
<keyword evidence="4" id="KW-1185">Reference proteome</keyword>
<reference evidence="3 4" key="1">
    <citation type="submission" date="2017-04" db="EMBL/GenBank/DDBJ databases">
        <title>Comparative genome analysis of Subtercola boreus.</title>
        <authorList>
            <person name="Cho Y.-J."/>
            <person name="Cho A."/>
            <person name="Kim O.-S."/>
            <person name="Lee J.-I."/>
        </authorList>
    </citation>
    <scope>NUCLEOTIDE SEQUENCE [LARGE SCALE GENOMIC DNA]</scope>
    <source>
        <strain evidence="3 4">K300</strain>
    </source>
</reference>
<dbReference type="PANTHER" id="PTHR46401:SF2">
    <property type="entry name" value="GLYCOSYLTRANSFERASE WBBK-RELATED"/>
    <property type="match status" value="1"/>
</dbReference>
<dbReference type="Pfam" id="PF00534">
    <property type="entry name" value="Glycos_transf_1"/>
    <property type="match status" value="1"/>
</dbReference>
<protein>
    <recommendedName>
        <fullName evidence="2">Glycosyl transferase family 1 domain-containing protein</fullName>
    </recommendedName>
</protein>
<dbReference type="PANTHER" id="PTHR46401">
    <property type="entry name" value="GLYCOSYLTRANSFERASE WBBK-RELATED"/>
    <property type="match status" value="1"/>
</dbReference>
<feature type="domain" description="Glycosyl transferase family 1" evidence="2">
    <location>
        <begin position="354"/>
        <end position="512"/>
    </location>
</feature>
<evidence type="ECO:0000259" key="2">
    <source>
        <dbReference type="Pfam" id="PF00534"/>
    </source>
</evidence>
<dbReference type="AlphaFoldDB" id="A0A3E0VGE5"/>
<accession>A0A3E0VGE5</accession>
<organism evidence="3 4">
    <name type="scientific">Subtercola boreus</name>
    <dbReference type="NCBI Taxonomy" id="120213"/>
    <lineage>
        <taxon>Bacteria</taxon>
        <taxon>Bacillati</taxon>
        <taxon>Actinomycetota</taxon>
        <taxon>Actinomycetes</taxon>
        <taxon>Micrococcales</taxon>
        <taxon>Microbacteriaceae</taxon>
        <taxon>Subtercola</taxon>
    </lineage>
</organism>
<sequence length="628" mass="65682">MPVGTLTASLAARLLQIAPLLGLGASTGTGVGAGAAWTRTAGELAAAVAVAVRTSRSDADVWLAIVGFAATFPTLDEHAAARRALELADGDDAFAVLRALLDALDPVIRRSTTPDAVIEVVEGAVVIDADFSGRSDHNTGVQRVLRETVSRWNTGHELTLVCWNERGTGMRRLVGHEVDRVIDWAGYSALDGPGRVALQAAETDDDEARRHVLVVPVRSVVVEIEVAQVASAAPLAALAAVSGNVVAVVGHDAIPIVSAQSQDAGEIERFARFLTVVKNSSRVAGVSESAATEYRGFVDAVRAQGVPGPSVVAVPLAMNPPTAAAPGAVASGIVASGIVASAKVTEPSRSPGDGGDGPLILVVGSQEPRKNHSPIVFAAGRLAEHGVPFRLRFIGGGTAAGIARFDREIRAVQRLGARIEVLRGASDTVLLESYREARFTVFPSLHEGFGLPVAESLALGVPVITSDHGSLAEMAEGGGCLTVDARDDEAIRHAMEQLLTDDELYDRLKAEALGRAFRTWDDYAGDLWTQLVEPVQELLAAPTEAPQHPEPERLAGAAAAAPQLALASWFGAARADINAAGARERSIPRKVLKVGALARFFVARSREMGVGPASQAAWKVVKRQLVRG</sequence>
<dbReference type="Gene3D" id="3.40.50.2000">
    <property type="entry name" value="Glycogen Phosphorylase B"/>
    <property type="match status" value="1"/>
</dbReference>
<dbReference type="InterPro" id="IPR001296">
    <property type="entry name" value="Glyco_trans_1"/>
</dbReference>
<dbReference type="GO" id="GO:0016757">
    <property type="term" value="F:glycosyltransferase activity"/>
    <property type="evidence" value="ECO:0007669"/>
    <property type="project" value="InterPro"/>
</dbReference>